<name>A0A1G7AMB6_9GAMM</name>
<evidence type="ECO:0000313" key="3">
    <source>
        <dbReference type="Proteomes" id="UP000199603"/>
    </source>
</evidence>
<feature type="region of interest" description="Disordered" evidence="1">
    <location>
        <begin position="49"/>
        <end position="71"/>
    </location>
</feature>
<feature type="compositionally biased region" description="Polar residues" evidence="1">
    <location>
        <begin position="57"/>
        <end position="71"/>
    </location>
</feature>
<gene>
    <name evidence="2" type="ORF">SAMN04488509_1323</name>
</gene>
<dbReference type="AlphaFoldDB" id="A0A1G7AMB6"/>
<dbReference type="EMBL" id="FNAG01000032">
    <property type="protein sequence ID" value="SDE15155.1"/>
    <property type="molecule type" value="Genomic_DNA"/>
</dbReference>
<organism evidence="2 3">
    <name type="scientific">Aquimonas voraii</name>
    <dbReference type="NCBI Taxonomy" id="265719"/>
    <lineage>
        <taxon>Bacteria</taxon>
        <taxon>Pseudomonadati</taxon>
        <taxon>Pseudomonadota</taxon>
        <taxon>Gammaproteobacteria</taxon>
        <taxon>Lysobacterales</taxon>
        <taxon>Lysobacteraceae</taxon>
        <taxon>Aquimonas</taxon>
    </lineage>
</organism>
<evidence type="ECO:0000313" key="2">
    <source>
        <dbReference type="EMBL" id="SDE15155.1"/>
    </source>
</evidence>
<proteinExistence type="predicted"/>
<dbReference type="Proteomes" id="UP000199603">
    <property type="component" value="Unassembled WGS sequence"/>
</dbReference>
<evidence type="ECO:0000256" key="1">
    <source>
        <dbReference type="SAM" id="MobiDB-lite"/>
    </source>
</evidence>
<accession>A0A1G7AMB6</accession>
<protein>
    <submittedName>
        <fullName evidence="2">Uncharacterized protein</fullName>
    </submittedName>
</protein>
<keyword evidence="3" id="KW-1185">Reference proteome</keyword>
<reference evidence="2 3" key="1">
    <citation type="submission" date="2016-10" db="EMBL/GenBank/DDBJ databases">
        <authorList>
            <person name="de Groot N.N."/>
        </authorList>
    </citation>
    <scope>NUCLEOTIDE SEQUENCE [LARGE SCALE GENOMIC DNA]</scope>
    <source>
        <strain evidence="2 3">DSM 16957</strain>
    </source>
</reference>
<sequence length="71" mass="8089">MRRWSAHEPVSQAIDRKARAKRRRELEALIRGLGNDAFHRVISVQKREGDELPHANASWQGFSASQLPPSD</sequence>